<accession>A0A6J5R0I5</accession>
<dbReference type="EMBL" id="LR797120">
    <property type="protein sequence ID" value="CAB4188146.1"/>
    <property type="molecule type" value="Genomic_DNA"/>
</dbReference>
<proteinExistence type="predicted"/>
<evidence type="ECO:0000313" key="1">
    <source>
        <dbReference type="EMBL" id="CAB4188146.1"/>
    </source>
</evidence>
<organism evidence="1">
    <name type="scientific">uncultured Caudovirales phage</name>
    <dbReference type="NCBI Taxonomy" id="2100421"/>
    <lineage>
        <taxon>Viruses</taxon>
        <taxon>Duplodnaviria</taxon>
        <taxon>Heunggongvirae</taxon>
        <taxon>Uroviricota</taxon>
        <taxon>Caudoviricetes</taxon>
        <taxon>Peduoviridae</taxon>
        <taxon>Maltschvirus</taxon>
        <taxon>Maltschvirus maltsch</taxon>
    </lineage>
</organism>
<gene>
    <name evidence="1" type="ORF">UFOVP1165_39</name>
</gene>
<name>A0A6J5R0I5_9CAUD</name>
<reference evidence="1" key="1">
    <citation type="submission" date="2020-05" db="EMBL/GenBank/DDBJ databases">
        <authorList>
            <person name="Chiriac C."/>
            <person name="Salcher M."/>
            <person name="Ghai R."/>
            <person name="Kavagutti S V."/>
        </authorList>
    </citation>
    <scope>NUCLEOTIDE SEQUENCE</scope>
</reference>
<protein>
    <submittedName>
        <fullName evidence="1">Uncharacterized protein</fullName>
    </submittedName>
</protein>
<sequence>MWLAILVLLIASPVYACDIMSESPISEVITSARVPVIKGQFVRVCEVPVYGITAGEVDRIAAHVQVTNPGSQRPTGTGITAEIVLCDPLCEMGNLRLPWGHGRSWPETMNITPKIHHAGYQPSARYVANEYKQVMRFAVLISAYGRQNGPNGGPGYVQIDRCYIEVERCAD</sequence>